<evidence type="ECO:0000313" key="2">
    <source>
        <dbReference type="EMBL" id="KAK1666329.1"/>
    </source>
</evidence>
<dbReference type="PANTHER" id="PTHR33067:SF31">
    <property type="entry name" value="RNA-DIRECTED DNA POLYMERASE"/>
    <property type="match status" value="1"/>
</dbReference>
<organism evidence="2 3">
    <name type="scientific">Lolium multiflorum</name>
    <name type="common">Italian ryegrass</name>
    <name type="synonym">Lolium perenne subsp. multiflorum</name>
    <dbReference type="NCBI Taxonomy" id="4521"/>
    <lineage>
        <taxon>Eukaryota</taxon>
        <taxon>Viridiplantae</taxon>
        <taxon>Streptophyta</taxon>
        <taxon>Embryophyta</taxon>
        <taxon>Tracheophyta</taxon>
        <taxon>Spermatophyta</taxon>
        <taxon>Magnoliopsida</taxon>
        <taxon>Liliopsida</taxon>
        <taxon>Poales</taxon>
        <taxon>Poaceae</taxon>
        <taxon>BOP clade</taxon>
        <taxon>Pooideae</taxon>
        <taxon>Poodae</taxon>
        <taxon>Poeae</taxon>
        <taxon>Poeae Chloroplast Group 2 (Poeae type)</taxon>
        <taxon>Loliodinae</taxon>
        <taxon>Loliinae</taxon>
        <taxon>Lolium</taxon>
    </lineage>
</organism>
<dbReference type="AlphaFoldDB" id="A0AAD8SYX8"/>
<dbReference type="EMBL" id="JAUUTY010000003">
    <property type="protein sequence ID" value="KAK1666329.1"/>
    <property type="molecule type" value="Genomic_DNA"/>
</dbReference>
<evidence type="ECO:0000313" key="3">
    <source>
        <dbReference type="Proteomes" id="UP001231189"/>
    </source>
</evidence>
<evidence type="ECO:0000256" key="1">
    <source>
        <dbReference type="SAM" id="MobiDB-lite"/>
    </source>
</evidence>
<name>A0AAD8SYX8_LOLMU</name>
<protein>
    <submittedName>
        <fullName evidence="2">Uncharacterized protein</fullName>
    </submittedName>
</protein>
<feature type="region of interest" description="Disordered" evidence="1">
    <location>
        <begin position="220"/>
        <end position="255"/>
    </location>
</feature>
<comment type="caution">
    <text evidence="2">The sequence shown here is derived from an EMBL/GenBank/DDBJ whole genome shotgun (WGS) entry which is preliminary data.</text>
</comment>
<dbReference type="Gene3D" id="2.40.70.10">
    <property type="entry name" value="Acid Proteases"/>
    <property type="match status" value="1"/>
</dbReference>
<accession>A0AAD8SYX8</accession>
<gene>
    <name evidence="2" type="ORF">QYE76_054488</name>
</gene>
<dbReference type="PANTHER" id="PTHR33067">
    <property type="entry name" value="RNA-DIRECTED DNA POLYMERASE-RELATED"/>
    <property type="match status" value="1"/>
</dbReference>
<dbReference type="Pfam" id="PF13650">
    <property type="entry name" value="Asp_protease_2"/>
    <property type="match status" value="1"/>
</dbReference>
<proteinExistence type="predicted"/>
<dbReference type="CDD" id="cd00303">
    <property type="entry name" value="retropepsin_like"/>
    <property type="match status" value="1"/>
</dbReference>
<dbReference type="SUPFAM" id="SSF50630">
    <property type="entry name" value="Acid proteases"/>
    <property type="match status" value="1"/>
</dbReference>
<dbReference type="InterPro" id="IPR021109">
    <property type="entry name" value="Peptidase_aspartic_dom_sf"/>
</dbReference>
<keyword evidence="3" id="KW-1185">Reference proteome</keyword>
<dbReference type="Proteomes" id="UP001231189">
    <property type="component" value="Unassembled WGS sequence"/>
</dbReference>
<reference evidence="2" key="1">
    <citation type="submission" date="2023-07" db="EMBL/GenBank/DDBJ databases">
        <title>A chromosome-level genome assembly of Lolium multiflorum.</title>
        <authorList>
            <person name="Chen Y."/>
            <person name="Copetti D."/>
            <person name="Kolliker R."/>
            <person name="Studer B."/>
        </authorList>
    </citation>
    <scope>NUCLEOTIDE SEQUENCE</scope>
    <source>
        <strain evidence="2">02402/16</strain>
        <tissue evidence="2">Leaf</tissue>
    </source>
</reference>
<sequence length="753" mass="84641">MDSDDEMMVHLFMEEQNAHDVRRQQQQLILTNMLRVRQPFFVVPRPGGSKPSKRRNINRHREDGPMLLDVDYFNDDATHSPKEFRRRFRMNKDLFMKILHGVREYDTYFMAKKDCTELPFCLEGIYKGHTGECSVILEAVAHELCDEDIPTTQLPPSLQDEDDAAVKLKYEEGASIARGREEQLDKKLDMELTMKLDMKTSHGSAREEREACAREEDQVWAGARPGLTGRHAGASGPKLGQPDATPDQPGADRISSSCTLSRLNFSSRNLLDSAAGGTFMSITLGAATKLLDDMMTNYSEWHTERAPQGKKVNSVEETSSLSDKIDVIMSMLVNGRSNVDPNNVPLASLVAQEENVDVNFIKSNNFNNNAYRNNSAMLKEFISTQTAFNKSVEEKLDKIDILASKVDRLASDVDLLKLKVMPNKDNDNKIVTTANAIQVRINENIRLMAELHARWEREENEKLDKENNVAKVWTITTTSNDDDSHVSKPPTINGKIIGVGNVSTPSAKRAKLPKTAETVCDKTAEIFQNIGDNDPIAVDHNGLDFDDCHISEVIKFLQKLAKSPNASAINLAFTKHITNALIKAREEKLKLETSIPRKLEDGWEPIIKMRVNDFDCNALCDLGASISVMPKKIYDMLDLPPLKNCYLDVNLADNAIKKPLGRIDNVRIMVNDNLVPVDFVVLDIECNASCPIILGRPFLRTVGATIDMKEGNIKYQFPLKKGMEHFPRKKMKLPYDSIIRTNYDVDASSLDVT</sequence>